<dbReference type="InterPro" id="IPR014718">
    <property type="entry name" value="GH-type_carb-bd"/>
</dbReference>
<dbReference type="SUPFAM" id="SSF74650">
    <property type="entry name" value="Galactose mutarotase-like"/>
    <property type="match status" value="1"/>
</dbReference>
<dbReference type="RefSeq" id="WP_145938056.1">
    <property type="nucleotide sequence ID" value="NZ_BNAV01000001.1"/>
</dbReference>
<dbReference type="GO" id="GO:0030246">
    <property type="term" value="F:carbohydrate binding"/>
    <property type="evidence" value="ECO:0007669"/>
    <property type="project" value="InterPro"/>
</dbReference>
<evidence type="ECO:0000313" key="1">
    <source>
        <dbReference type="EMBL" id="GHF32575.1"/>
    </source>
</evidence>
<evidence type="ECO:0000313" key="2">
    <source>
        <dbReference type="Proteomes" id="UP000658656"/>
    </source>
</evidence>
<dbReference type="GO" id="GO:0006006">
    <property type="term" value="P:glucose metabolic process"/>
    <property type="evidence" value="ECO:0007669"/>
    <property type="project" value="TreeGrafter"/>
</dbReference>
<dbReference type="Pfam" id="PF01263">
    <property type="entry name" value="Aldose_epim"/>
    <property type="match status" value="1"/>
</dbReference>
<dbReference type="OrthoDB" id="4739604at2"/>
<name>A0A8H9M7C0_9PSEU</name>
<dbReference type="PANTHER" id="PTHR10091:SF0">
    <property type="entry name" value="GALACTOSE MUTAROTASE"/>
    <property type="match status" value="1"/>
</dbReference>
<comment type="caution">
    <text evidence="1">The sequence shown here is derived from an EMBL/GenBank/DDBJ whole genome shotgun (WGS) entry which is preliminary data.</text>
</comment>
<dbReference type="AlphaFoldDB" id="A0A8H9M7C0"/>
<reference evidence="1" key="1">
    <citation type="journal article" date="2014" name="Int. J. Syst. Evol. Microbiol.">
        <title>Complete genome sequence of Corynebacterium casei LMG S-19264T (=DSM 44701T), isolated from a smear-ripened cheese.</title>
        <authorList>
            <consortium name="US DOE Joint Genome Institute (JGI-PGF)"/>
            <person name="Walter F."/>
            <person name="Albersmeier A."/>
            <person name="Kalinowski J."/>
            <person name="Ruckert C."/>
        </authorList>
    </citation>
    <scope>NUCLEOTIDE SEQUENCE</scope>
    <source>
        <strain evidence="1">CGMCC 4.7679</strain>
    </source>
</reference>
<dbReference type="EMBL" id="BNAV01000001">
    <property type="protein sequence ID" value="GHF32575.1"/>
    <property type="molecule type" value="Genomic_DNA"/>
</dbReference>
<gene>
    <name evidence="1" type="ORF">GCM10017566_01440</name>
</gene>
<dbReference type="InterPro" id="IPR037480">
    <property type="entry name" value="YihR-like"/>
</dbReference>
<dbReference type="Proteomes" id="UP000658656">
    <property type="component" value="Unassembled WGS sequence"/>
</dbReference>
<accession>A0A8H9M7C0</accession>
<dbReference type="PANTHER" id="PTHR10091">
    <property type="entry name" value="ALDOSE-1-EPIMERASE"/>
    <property type="match status" value="1"/>
</dbReference>
<dbReference type="GO" id="GO:0004034">
    <property type="term" value="F:aldose 1-epimerase activity"/>
    <property type="evidence" value="ECO:0007669"/>
    <property type="project" value="TreeGrafter"/>
</dbReference>
<dbReference type="Gene3D" id="2.70.98.10">
    <property type="match status" value="1"/>
</dbReference>
<reference evidence="1" key="2">
    <citation type="submission" date="2020-09" db="EMBL/GenBank/DDBJ databases">
        <authorList>
            <person name="Sun Q."/>
            <person name="Zhou Y."/>
        </authorList>
    </citation>
    <scope>NUCLEOTIDE SEQUENCE</scope>
    <source>
        <strain evidence="1">CGMCC 4.7679</strain>
    </source>
</reference>
<dbReference type="CDD" id="cd09022">
    <property type="entry name" value="Aldose_epim_Ec_YihR"/>
    <property type="match status" value="1"/>
</dbReference>
<keyword evidence="2" id="KW-1185">Reference proteome</keyword>
<proteinExistence type="predicted"/>
<sequence length="304" mass="33131">MPLAPSGQQYEISSGPHHAVVVEVGGGIREYSVRDRPVLEPYALSAVADGAHGTPLIPWPNRLGDGRYRFEGAEHQLPLTEPAKGNAIHGLLRWRPWEAGDLRGDAVTMSTRLHPRPGYPFCLDVAIRYELSDQGLTVTTTAVNAGDAAAPYGYGHHPYLSPGPGRIDDAVLSFSAGTRLVTDPERQLPTGTETVAGTPYDFSSGRRIGELEIDYPFTGLARDGDGRAWVRLRGNDGATSELWVDETCPYVELFTGDSLAPARRRTGLGVEPMTCPPNAFQSRKDLVRLEPGERMTTRWGTRLT</sequence>
<dbReference type="GO" id="GO:0033499">
    <property type="term" value="P:galactose catabolic process via UDP-galactose, Leloir pathway"/>
    <property type="evidence" value="ECO:0007669"/>
    <property type="project" value="TreeGrafter"/>
</dbReference>
<dbReference type="InterPro" id="IPR011013">
    <property type="entry name" value="Gal_mutarotase_sf_dom"/>
</dbReference>
<organism evidence="1 2">
    <name type="scientific">Amycolatopsis bartoniae</name>
    <dbReference type="NCBI Taxonomy" id="941986"/>
    <lineage>
        <taxon>Bacteria</taxon>
        <taxon>Bacillati</taxon>
        <taxon>Actinomycetota</taxon>
        <taxon>Actinomycetes</taxon>
        <taxon>Pseudonocardiales</taxon>
        <taxon>Pseudonocardiaceae</taxon>
        <taxon>Amycolatopsis</taxon>
    </lineage>
</organism>
<protein>
    <submittedName>
        <fullName evidence="1">Galactose mutarotase</fullName>
    </submittedName>
</protein>
<dbReference type="InterPro" id="IPR008183">
    <property type="entry name" value="Aldose_1/G6P_1-epimerase"/>
</dbReference>